<dbReference type="Proteomes" id="UP001054252">
    <property type="component" value="Unassembled WGS sequence"/>
</dbReference>
<organism evidence="1 2">
    <name type="scientific">Rubroshorea leprosula</name>
    <dbReference type="NCBI Taxonomy" id="152421"/>
    <lineage>
        <taxon>Eukaryota</taxon>
        <taxon>Viridiplantae</taxon>
        <taxon>Streptophyta</taxon>
        <taxon>Embryophyta</taxon>
        <taxon>Tracheophyta</taxon>
        <taxon>Spermatophyta</taxon>
        <taxon>Magnoliopsida</taxon>
        <taxon>eudicotyledons</taxon>
        <taxon>Gunneridae</taxon>
        <taxon>Pentapetalae</taxon>
        <taxon>rosids</taxon>
        <taxon>malvids</taxon>
        <taxon>Malvales</taxon>
        <taxon>Dipterocarpaceae</taxon>
        <taxon>Rubroshorea</taxon>
    </lineage>
</organism>
<evidence type="ECO:0000313" key="1">
    <source>
        <dbReference type="EMBL" id="GKV12215.1"/>
    </source>
</evidence>
<accession>A0AAV5JJG1</accession>
<evidence type="ECO:0000313" key="2">
    <source>
        <dbReference type="Proteomes" id="UP001054252"/>
    </source>
</evidence>
<dbReference type="AlphaFoldDB" id="A0AAV5JJG1"/>
<gene>
    <name evidence="1" type="ORF">SLEP1_g23394</name>
</gene>
<dbReference type="EMBL" id="BPVZ01000036">
    <property type="protein sequence ID" value="GKV12215.1"/>
    <property type="molecule type" value="Genomic_DNA"/>
</dbReference>
<sequence>MAYRVLMLGLESAISRFNLAWMCAWREKRNGQRDLRIGGSSPFFRLQMGTWLRDLAIVD</sequence>
<protein>
    <submittedName>
        <fullName evidence="1">Uncharacterized protein</fullName>
    </submittedName>
</protein>
<name>A0AAV5JJG1_9ROSI</name>
<reference evidence="1 2" key="1">
    <citation type="journal article" date="2021" name="Commun. Biol.">
        <title>The genome of Shorea leprosula (Dipterocarpaceae) highlights the ecological relevance of drought in aseasonal tropical rainforests.</title>
        <authorList>
            <person name="Ng K.K.S."/>
            <person name="Kobayashi M.J."/>
            <person name="Fawcett J.A."/>
            <person name="Hatakeyama M."/>
            <person name="Paape T."/>
            <person name="Ng C.H."/>
            <person name="Ang C.C."/>
            <person name="Tnah L.H."/>
            <person name="Lee C.T."/>
            <person name="Nishiyama T."/>
            <person name="Sese J."/>
            <person name="O'Brien M.J."/>
            <person name="Copetti D."/>
            <person name="Mohd Noor M.I."/>
            <person name="Ong R.C."/>
            <person name="Putra M."/>
            <person name="Sireger I.Z."/>
            <person name="Indrioko S."/>
            <person name="Kosugi Y."/>
            <person name="Izuno A."/>
            <person name="Isagi Y."/>
            <person name="Lee S.L."/>
            <person name="Shimizu K.K."/>
        </authorList>
    </citation>
    <scope>NUCLEOTIDE SEQUENCE [LARGE SCALE GENOMIC DNA]</scope>
    <source>
        <strain evidence="1">214</strain>
    </source>
</reference>
<comment type="caution">
    <text evidence="1">The sequence shown here is derived from an EMBL/GenBank/DDBJ whole genome shotgun (WGS) entry which is preliminary data.</text>
</comment>
<keyword evidence="2" id="KW-1185">Reference proteome</keyword>
<proteinExistence type="predicted"/>